<organism evidence="2">
    <name type="scientific">hydrothermal vent metagenome</name>
    <dbReference type="NCBI Taxonomy" id="652676"/>
    <lineage>
        <taxon>unclassified sequences</taxon>
        <taxon>metagenomes</taxon>
        <taxon>ecological metagenomes</taxon>
    </lineage>
</organism>
<dbReference type="GO" id="GO:0005975">
    <property type="term" value="P:carbohydrate metabolic process"/>
    <property type="evidence" value="ECO:0007669"/>
    <property type="project" value="InterPro"/>
</dbReference>
<dbReference type="GO" id="GO:0016810">
    <property type="term" value="F:hydrolase activity, acting on carbon-nitrogen (but not peptide) bonds"/>
    <property type="evidence" value="ECO:0007669"/>
    <property type="project" value="InterPro"/>
</dbReference>
<reference evidence="2" key="1">
    <citation type="submission" date="2018-06" db="EMBL/GenBank/DDBJ databases">
        <authorList>
            <person name="Zhirakovskaya E."/>
        </authorList>
    </citation>
    <scope>NUCLEOTIDE SEQUENCE</scope>
</reference>
<evidence type="ECO:0000313" key="2">
    <source>
        <dbReference type="EMBL" id="VAX36134.1"/>
    </source>
</evidence>
<protein>
    <submittedName>
        <fullName evidence="2">Peptidoglycan N-acetylglucosamine deacetylase</fullName>
        <ecNumber evidence="2">3.5.1.-</ecNumber>
    </submittedName>
</protein>
<dbReference type="SUPFAM" id="SSF88713">
    <property type="entry name" value="Glycoside hydrolase/deacetylase"/>
    <property type="match status" value="1"/>
</dbReference>
<dbReference type="CDD" id="cd10959">
    <property type="entry name" value="CE4_NodB_like_3"/>
    <property type="match status" value="1"/>
</dbReference>
<dbReference type="PROSITE" id="PS51677">
    <property type="entry name" value="NODB"/>
    <property type="match status" value="1"/>
</dbReference>
<dbReference type="Gene3D" id="3.20.20.370">
    <property type="entry name" value="Glycoside hydrolase/deacetylase"/>
    <property type="match status" value="1"/>
</dbReference>
<dbReference type="InterPro" id="IPR002509">
    <property type="entry name" value="NODB_dom"/>
</dbReference>
<dbReference type="EMBL" id="UOGL01000034">
    <property type="protein sequence ID" value="VAX36134.1"/>
    <property type="molecule type" value="Genomic_DNA"/>
</dbReference>
<dbReference type="PANTHER" id="PTHR10587">
    <property type="entry name" value="GLYCOSYL TRANSFERASE-RELATED"/>
    <property type="match status" value="1"/>
</dbReference>
<evidence type="ECO:0000259" key="1">
    <source>
        <dbReference type="PROSITE" id="PS51677"/>
    </source>
</evidence>
<dbReference type="InterPro" id="IPR050248">
    <property type="entry name" value="Polysacc_deacetylase_ArnD"/>
</dbReference>
<dbReference type="Pfam" id="PF01522">
    <property type="entry name" value="Polysacc_deac_1"/>
    <property type="match status" value="1"/>
</dbReference>
<keyword evidence="2" id="KW-0378">Hydrolase</keyword>
<dbReference type="AlphaFoldDB" id="A0A3B1DJ85"/>
<proteinExistence type="predicted"/>
<feature type="domain" description="NodB homology" evidence="1">
    <location>
        <begin position="30"/>
        <end position="216"/>
    </location>
</feature>
<accession>A0A3B1DJ85</accession>
<name>A0A3B1DJ85_9ZZZZ</name>
<gene>
    <name evidence="2" type="ORF">MNBD_PLANCTO02-2930</name>
</gene>
<dbReference type="InterPro" id="IPR011330">
    <property type="entry name" value="Glyco_hydro/deAcase_b/a-brl"/>
</dbReference>
<dbReference type="EC" id="3.5.1.-" evidence="2"/>
<sequence length="216" mass="25042">MSLLRQGIKSACASLLPKSFFFTHGKQTGNQIALTFDDGPDPEFTPLLLDFLQKENVRATFFVIGKKAEQHPHLIERMAREGHEIGNHTYSHSEPRETSTQKLIDEIRQTDDLIEKFSHRSCRWMRPPKGELNVSKMFQLWKEKQTVALWSVDSKDYLMQSTTEAITWAKAYKPTSGDILLMHDNYPYAIPMVTELLLQQKQQWNFVTLTELIIDN</sequence>